<dbReference type="AlphaFoldDB" id="A0A2K8SQP5"/>
<dbReference type="InterPro" id="IPR013519">
    <property type="entry name" value="Int_alpha_beta-p"/>
</dbReference>
<keyword evidence="2" id="KW-0677">Repeat</keyword>
<proteinExistence type="predicted"/>
<dbReference type="GO" id="GO:0016787">
    <property type="term" value="F:hydrolase activity"/>
    <property type="evidence" value="ECO:0007669"/>
    <property type="project" value="UniProtKB-KW"/>
</dbReference>
<dbReference type="SUPFAM" id="SSF69318">
    <property type="entry name" value="Integrin alpha N-terminal domain"/>
    <property type="match status" value="2"/>
</dbReference>
<evidence type="ECO:0000256" key="1">
    <source>
        <dbReference type="ARBA" id="ARBA00022729"/>
    </source>
</evidence>
<sequence length="647" mass="66442">MAPNPAVFNLSDLDGNNGFAIAWPYPDASSSSARDINGFINDIDGRLSSAGDFNGDGFDDLVIWTTNNIRGPETVGESYVVFGNSSGFGAVLSLSDLNSSNSFVINPIIPGQGLGSSVSSAGDFNGDGLDDLIIGAKYSEQNYVVFGSSGGFGAVLNLSDINGSNGLGIKAINVDSYSRYSVSSGGDFNGDGFDDVSIGQGFDRIYTKPDGKRYVIFGFATTTTTPNQPPVAVADTATTNEDTAFNISVLANDSDPDSNPLTVTNVNGSRMTVGTPITLSSGALLTLNADGTFTYNPNGQFETLGVGETGSDNFTYTISDRSFTSTASVNLTINGVNDPPTLISAFNLSDLNGSNGFVLNGIDERDFSGYSVSNAGDFNGDGFDDLIIGANGADPNSNDAAGESYVVFGSNSGFGASFNLSSLDGSNGFVINGINEGDFSGSSVSNAGDINGDGFEDLIIGARYADPNSNDTAGESYVVFGSSSGFGDRFNLSSLNGSNGFAINGINTFDSSGSSVSNAGDINGDGIDDLIIGAVLASPNDQFRSGESYVVFGSNSGFEASFNLSSLDGSNGFAINGINEGDFSGSSVSNAGDINGDGIDDLIIGAVLASPNDKSLAGESYVVFGRSSGFGARACFQTITTREWRRS</sequence>
<accession>A0A2K8SQP5</accession>
<evidence type="ECO:0000256" key="4">
    <source>
        <dbReference type="ARBA" id="ARBA00023180"/>
    </source>
</evidence>
<organism evidence="5 6">
    <name type="scientific">Nostoc flagelliforme CCNUN1</name>
    <dbReference type="NCBI Taxonomy" id="2038116"/>
    <lineage>
        <taxon>Bacteria</taxon>
        <taxon>Bacillati</taxon>
        <taxon>Cyanobacteriota</taxon>
        <taxon>Cyanophyceae</taxon>
        <taxon>Nostocales</taxon>
        <taxon>Nostocaceae</taxon>
        <taxon>Nostoc</taxon>
    </lineage>
</organism>
<keyword evidence="4" id="KW-0325">Glycoprotein</keyword>
<dbReference type="Proteomes" id="UP000232003">
    <property type="component" value="Chromosome"/>
</dbReference>
<dbReference type="KEGG" id="nfl:COO91_03746"/>
<evidence type="ECO:0000313" key="5">
    <source>
        <dbReference type="EMBL" id="AUB37794.1"/>
    </source>
</evidence>
<dbReference type="PANTHER" id="PTHR23221:SF7">
    <property type="entry name" value="PHOSPHATIDYLINOSITOL-GLYCAN-SPECIFIC PHOSPHOLIPASE D"/>
    <property type="match status" value="1"/>
</dbReference>
<keyword evidence="1" id="KW-0732">Signal</keyword>
<keyword evidence="3" id="KW-0378">Hydrolase</keyword>
<dbReference type="InterPro" id="IPR010221">
    <property type="entry name" value="VCBS_dom"/>
</dbReference>
<dbReference type="PROSITE" id="PS51470">
    <property type="entry name" value="FG_GAP"/>
    <property type="match status" value="2"/>
</dbReference>
<dbReference type="PRINTS" id="PR01185">
    <property type="entry name" value="INTEGRINA"/>
</dbReference>
<reference evidence="5 6" key="1">
    <citation type="submission" date="2017-11" db="EMBL/GenBank/DDBJ databases">
        <title>Complete genome of a free-living desiccation-tolerant cyanobacterium and its photosynthetic adaptation to extreme terrestrial habitat.</title>
        <authorList>
            <person name="Shang J."/>
        </authorList>
    </citation>
    <scope>NUCLEOTIDE SEQUENCE [LARGE SCALE GENOMIC DNA]</scope>
    <source>
        <strain evidence="5 6">CCNUN1</strain>
    </source>
</reference>
<dbReference type="Pfam" id="PF17963">
    <property type="entry name" value="Big_9"/>
    <property type="match status" value="1"/>
</dbReference>
<protein>
    <submittedName>
        <fullName evidence="5">Ca2+-binding protein, RTX toxin-related</fullName>
    </submittedName>
</protein>
<dbReference type="Pfam" id="PF01839">
    <property type="entry name" value="FG-GAP"/>
    <property type="match status" value="7"/>
</dbReference>
<evidence type="ECO:0000313" key="6">
    <source>
        <dbReference type="Proteomes" id="UP000232003"/>
    </source>
</evidence>
<dbReference type="GO" id="GO:0007155">
    <property type="term" value="P:cell adhesion"/>
    <property type="evidence" value="ECO:0007669"/>
    <property type="project" value="InterPro"/>
</dbReference>
<gene>
    <name evidence="5" type="ORF">COO91_03746</name>
</gene>
<dbReference type="EMBL" id="CP024785">
    <property type="protein sequence ID" value="AUB37794.1"/>
    <property type="molecule type" value="Genomic_DNA"/>
</dbReference>
<dbReference type="InterPro" id="IPR028994">
    <property type="entry name" value="Integrin_alpha_N"/>
</dbReference>
<dbReference type="OrthoDB" id="462884at2"/>
<dbReference type="SMART" id="SM00191">
    <property type="entry name" value="Int_alpha"/>
    <property type="match status" value="7"/>
</dbReference>
<dbReference type="GO" id="GO:0008305">
    <property type="term" value="C:integrin complex"/>
    <property type="evidence" value="ECO:0007669"/>
    <property type="project" value="InterPro"/>
</dbReference>
<dbReference type="RefSeq" id="WP_100899328.1">
    <property type="nucleotide sequence ID" value="NZ_CAWNNC010000001.1"/>
</dbReference>
<dbReference type="PANTHER" id="PTHR23221">
    <property type="entry name" value="GLYCOSYLPHOSPHATIDYLINOSITOL PHOSPHOLIPASE D"/>
    <property type="match status" value="1"/>
</dbReference>
<name>A0A2K8SQP5_9NOSO</name>
<dbReference type="Gene3D" id="2.130.10.130">
    <property type="entry name" value="Integrin alpha, N-terminal"/>
    <property type="match status" value="5"/>
</dbReference>
<keyword evidence="6" id="KW-1185">Reference proteome</keyword>
<dbReference type="InterPro" id="IPR000413">
    <property type="entry name" value="Integrin_alpha"/>
</dbReference>
<dbReference type="InterPro" id="IPR013517">
    <property type="entry name" value="FG-GAP"/>
</dbReference>
<evidence type="ECO:0000256" key="3">
    <source>
        <dbReference type="ARBA" id="ARBA00022801"/>
    </source>
</evidence>
<evidence type="ECO:0000256" key="2">
    <source>
        <dbReference type="ARBA" id="ARBA00022737"/>
    </source>
</evidence>
<dbReference type="NCBIfam" id="TIGR01965">
    <property type="entry name" value="VCBS_repeat"/>
    <property type="match status" value="1"/>
</dbReference>